<keyword evidence="2" id="KW-0762">Sugar transport</keyword>
<evidence type="ECO:0000256" key="3">
    <source>
        <dbReference type="ARBA" id="ARBA00022679"/>
    </source>
</evidence>
<sequence>MTEAFETACFGIITYVGTARSCFVNAVQCAKQGDFEAAQEQIRQGDEAFTEGHHIHADLLAQDANGELNESGLILMHAEDQLMSAETFRIMAEEFIEVYKKMEK</sequence>
<dbReference type="PANTHER" id="PTHR34382:SF7">
    <property type="entry name" value="PTS SYSTEM N,N'-DIACETYLCHITOBIOSE-SPECIFIC EIIA COMPONENT"/>
    <property type="match status" value="1"/>
</dbReference>
<evidence type="ECO:0000256" key="2">
    <source>
        <dbReference type="ARBA" id="ARBA00022597"/>
    </source>
</evidence>
<dbReference type="PROSITE" id="PS51095">
    <property type="entry name" value="PTS_EIIA_TYPE_3"/>
    <property type="match status" value="1"/>
</dbReference>
<comment type="caution">
    <text evidence="8">The sequence shown here is derived from an EMBL/GenBank/DDBJ whole genome shotgun (WGS) entry which is preliminary data.</text>
</comment>
<gene>
    <name evidence="8" type="ORF">H9911_07715</name>
</gene>
<dbReference type="PANTHER" id="PTHR34382">
    <property type="entry name" value="PTS SYSTEM N,N'-DIACETYLCHITOBIOSE-SPECIFIC EIIA COMPONENT"/>
    <property type="match status" value="1"/>
</dbReference>
<dbReference type="InterPro" id="IPR003188">
    <property type="entry name" value="PTS_IIA_lac/cel"/>
</dbReference>
<keyword evidence="3" id="KW-0808">Transferase</keyword>
<dbReference type="Proteomes" id="UP000823897">
    <property type="component" value="Unassembled WGS sequence"/>
</dbReference>
<evidence type="ECO:0000313" key="9">
    <source>
        <dbReference type="Proteomes" id="UP000823897"/>
    </source>
</evidence>
<evidence type="ECO:0000256" key="6">
    <source>
        <dbReference type="PIRSR" id="PIRSR000699-2"/>
    </source>
</evidence>
<dbReference type="InterPro" id="IPR036542">
    <property type="entry name" value="PTS_IIA_lac/cel_sf"/>
</dbReference>
<dbReference type="GO" id="GO:0046872">
    <property type="term" value="F:metal ion binding"/>
    <property type="evidence" value="ECO:0007669"/>
    <property type="project" value="UniProtKB-KW"/>
</dbReference>
<dbReference type="GO" id="GO:0009401">
    <property type="term" value="P:phosphoenolpyruvate-dependent sugar phosphotransferase system"/>
    <property type="evidence" value="ECO:0007669"/>
    <property type="project" value="UniProtKB-KW"/>
</dbReference>
<dbReference type="AlphaFoldDB" id="A0A9D2U1D9"/>
<name>A0A9D2U1D9_9FIRM</name>
<evidence type="ECO:0000313" key="8">
    <source>
        <dbReference type="EMBL" id="HJD34406.1"/>
    </source>
</evidence>
<reference evidence="8" key="1">
    <citation type="journal article" date="2021" name="PeerJ">
        <title>Extensive microbial diversity within the chicken gut microbiome revealed by metagenomics and culture.</title>
        <authorList>
            <person name="Gilroy R."/>
            <person name="Ravi A."/>
            <person name="Getino M."/>
            <person name="Pursley I."/>
            <person name="Horton D.L."/>
            <person name="Alikhan N.F."/>
            <person name="Baker D."/>
            <person name="Gharbi K."/>
            <person name="Hall N."/>
            <person name="Watson M."/>
            <person name="Adriaenssens E.M."/>
            <person name="Foster-Nyarko E."/>
            <person name="Jarju S."/>
            <person name="Secka A."/>
            <person name="Antonio M."/>
            <person name="Oren A."/>
            <person name="Chaudhuri R.R."/>
            <person name="La Ragione R."/>
            <person name="Hildebrand F."/>
            <person name="Pallen M.J."/>
        </authorList>
    </citation>
    <scope>NUCLEOTIDE SEQUENCE</scope>
    <source>
        <strain evidence="8">ChiGjej3B3-11674</strain>
    </source>
</reference>
<dbReference type="GO" id="GO:0016740">
    <property type="term" value="F:transferase activity"/>
    <property type="evidence" value="ECO:0007669"/>
    <property type="project" value="UniProtKB-KW"/>
</dbReference>
<reference evidence="8" key="2">
    <citation type="submission" date="2021-04" db="EMBL/GenBank/DDBJ databases">
        <authorList>
            <person name="Gilroy R."/>
        </authorList>
    </citation>
    <scope>NUCLEOTIDE SEQUENCE</scope>
    <source>
        <strain evidence="8">ChiGjej3B3-11674</strain>
    </source>
</reference>
<evidence type="ECO:0000256" key="7">
    <source>
        <dbReference type="PROSITE-ProRule" id="PRU00418"/>
    </source>
</evidence>
<feature type="modified residue" description="Phosphohistidine; by HPr" evidence="7">
    <location>
        <position position="77"/>
    </location>
</feature>
<protein>
    <submittedName>
        <fullName evidence="8">PTS lactose/cellobiose transporter subunit IIA</fullName>
    </submittedName>
</protein>
<dbReference type="CDD" id="cd00215">
    <property type="entry name" value="PTS_IIA_lac"/>
    <property type="match status" value="1"/>
</dbReference>
<dbReference type="PIRSF" id="PIRSF000699">
    <property type="entry name" value="PTS_IILac_III"/>
    <property type="match status" value="1"/>
</dbReference>
<comment type="cofactor">
    <cofactor evidence="6">
        <name>Mg(2+)</name>
        <dbReference type="ChEBI" id="CHEBI:18420"/>
    </cofactor>
    <text evidence="6">Binds 1 Mg(2+) ion per trimer.</text>
</comment>
<keyword evidence="6" id="KW-0479">Metal-binding</keyword>
<evidence type="ECO:0000256" key="5">
    <source>
        <dbReference type="PIRSR" id="PIRSR000699-1"/>
    </source>
</evidence>
<keyword evidence="4" id="KW-0598">Phosphotransferase system</keyword>
<feature type="binding site" evidence="6">
    <location>
        <position position="80"/>
    </location>
    <ligand>
        <name>Mg(2+)</name>
        <dbReference type="ChEBI" id="CHEBI:18420"/>
        <note>ligand shared between all trimeric partners</note>
    </ligand>
</feature>
<dbReference type="Gene3D" id="1.20.58.80">
    <property type="entry name" value="Phosphotransferase system, lactose/cellobiose-type IIA subunit"/>
    <property type="match status" value="1"/>
</dbReference>
<accession>A0A9D2U1D9</accession>
<dbReference type="EMBL" id="DWUV01000142">
    <property type="protein sequence ID" value="HJD34406.1"/>
    <property type="molecule type" value="Genomic_DNA"/>
</dbReference>
<organism evidence="8 9">
    <name type="scientific">Candidatus Mediterraneibacter tabaqchaliae</name>
    <dbReference type="NCBI Taxonomy" id="2838689"/>
    <lineage>
        <taxon>Bacteria</taxon>
        <taxon>Bacillati</taxon>
        <taxon>Bacillota</taxon>
        <taxon>Clostridia</taxon>
        <taxon>Lachnospirales</taxon>
        <taxon>Lachnospiraceae</taxon>
        <taxon>Mediterraneibacter</taxon>
    </lineage>
</organism>
<dbReference type="SUPFAM" id="SSF46973">
    <property type="entry name" value="Enzyme IIa from lactose specific PTS, IIa-lac"/>
    <property type="match status" value="1"/>
</dbReference>
<evidence type="ECO:0000256" key="4">
    <source>
        <dbReference type="ARBA" id="ARBA00022683"/>
    </source>
</evidence>
<evidence type="ECO:0000256" key="1">
    <source>
        <dbReference type="ARBA" id="ARBA00022448"/>
    </source>
</evidence>
<keyword evidence="1" id="KW-0813">Transport</keyword>
<proteinExistence type="predicted"/>
<feature type="active site" description="Tele-phosphohistidine intermediate" evidence="5">
    <location>
        <position position="77"/>
    </location>
</feature>
<keyword evidence="6" id="KW-0460">Magnesium</keyword>
<dbReference type="Pfam" id="PF02255">
    <property type="entry name" value="PTS_IIA"/>
    <property type="match status" value="1"/>
</dbReference>